<protein>
    <submittedName>
        <fullName evidence="4">MSP domain-containing protein</fullName>
    </submittedName>
</protein>
<dbReference type="InterPro" id="IPR013783">
    <property type="entry name" value="Ig-like_fold"/>
</dbReference>
<dbReference type="Gene3D" id="2.60.40.10">
    <property type="entry name" value="Immunoglobulins"/>
    <property type="match status" value="1"/>
</dbReference>
<dbReference type="Proteomes" id="UP000887561">
    <property type="component" value="Unplaced"/>
</dbReference>
<evidence type="ECO:0000313" key="3">
    <source>
        <dbReference type="Proteomes" id="UP000887561"/>
    </source>
</evidence>
<keyword evidence="3" id="KW-1185">Reference proteome</keyword>
<dbReference type="AlphaFoldDB" id="A0A915N3U1"/>
<accession>A0A915N3U1</accession>
<name>A0A915N3U1_MELJA</name>
<dbReference type="InterPro" id="IPR008962">
    <property type="entry name" value="PapD-like_sf"/>
</dbReference>
<dbReference type="Pfam" id="PF00635">
    <property type="entry name" value="Motile_Sperm"/>
    <property type="match status" value="1"/>
</dbReference>
<evidence type="ECO:0000313" key="4">
    <source>
        <dbReference type="WBParaSite" id="scaffold670_cov183.g1564"/>
    </source>
</evidence>
<reference evidence="4" key="1">
    <citation type="submission" date="2022-11" db="UniProtKB">
        <authorList>
            <consortium name="WormBaseParasite"/>
        </authorList>
    </citation>
    <scope>IDENTIFICATION</scope>
</reference>
<feature type="domain" description="MSP" evidence="2">
    <location>
        <begin position="60"/>
        <end position="116"/>
    </location>
</feature>
<dbReference type="InterPro" id="IPR000535">
    <property type="entry name" value="MSP_dom"/>
</dbReference>
<sequence length="136" mass="15379">MTPIKARFDAGDNSRRQDRVPGQGGFAAGAARGAEDREQRRHDPALQSQVHEVSNNLFASNELIKIRPPVGIVEPGGTATVRLILQTKEDLPEDDRQSIVLYTNVTKDYCTPAKIQWDRVRRGTDVRRLNVRFERE</sequence>
<dbReference type="WBParaSite" id="scaffold670_cov183.g1564">
    <property type="protein sequence ID" value="scaffold670_cov183.g1564"/>
    <property type="gene ID" value="scaffold670_cov183.g1564"/>
</dbReference>
<dbReference type="SUPFAM" id="SSF49354">
    <property type="entry name" value="PapD-like"/>
    <property type="match status" value="1"/>
</dbReference>
<evidence type="ECO:0000259" key="2">
    <source>
        <dbReference type="Pfam" id="PF00635"/>
    </source>
</evidence>
<feature type="region of interest" description="Disordered" evidence="1">
    <location>
        <begin position="1"/>
        <end position="43"/>
    </location>
</feature>
<proteinExistence type="predicted"/>
<evidence type="ECO:0000256" key="1">
    <source>
        <dbReference type="SAM" id="MobiDB-lite"/>
    </source>
</evidence>
<feature type="compositionally biased region" description="Basic and acidic residues" evidence="1">
    <location>
        <begin position="33"/>
        <end position="43"/>
    </location>
</feature>
<organism evidence="3 4">
    <name type="scientific">Meloidogyne javanica</name>
    <name type="common">Root-knot nematode worm</name>
    <dbReference type="NCBI Taxonomy" id="6303"/>
    <lineage>
        <taxon>Eukaryota</taxon>
        <taxon>Metazoa</taxon>
        <taxon>Ecdysozoa</taxon>
        <taxon>Nematoda</taxon>
        <taxon>Chromadorea</taxon>
        <taxon>Rhabditida</taxon>
        <taxon>Tylenchina</taxon>
        <taxon>Tylenchomorpha</taxon>
        <taxon>Tylenchoidea</taxon>
        <taxon>Meloidogynidae</taxon>
        <taxon>Meloidogyninae</taxon>
        <taxon>Meloidogyne</taxon>
        <taxon>Meloidogyne incognita group</taxon>
    </lineage>
</organism>
<feature type="compositionally biased region" description="Basic and acidic residues" evidence="1">
    <location>
        <begin position="1"/>
        <end position="19"/>
    </location>
</feature>